<dbReference type="GO" id="GO:0005737">
    <property type="term" value="C:cytoplasm"/>
    <property type="evidence" value="ECO:0007669"/>
    <property type="project" value="TreeGrafter"/>
</dbReference>
<dbReference type="SUPFAM" id="SSF47874">
    <property type="entry name" value="Annexin"/>
    <property type="match status" value="1"/>
</dbReference>
<evidence type="ECO:0000256" key="4">
    <source>
        <dbReference type="ARBA" id="ARBA00011738"/>
    </source>
</evidence>
<evidence type="ECO:0000256" key="3">
    <source>
        <dbReference type="ARBA" id="ARBA00007831"/>
    </source>
</evidence>
<dbReference type="GO" id="GO:0005544">
    <property type="term" value="F:calcium-dependent phospholipid binding"/>
    <property type="evidence" value="ECO:0007669"/>
    <property type="project" value="UniProtKB-KW"/>
</dbReference>
<dbReference type="GO" id="GO:0043657">
    <property type="term" value="C:host cell"/>
    <property type="evidence" value="ECO:0007669"/>
    <property type="project" value="UniProtKB-SubCell"/>
</dbReference>
<keyword evidence="6" id="KW-0479">Metal-binding</keyword>
<evidence type="ECO:0000256" key="10">
    <source>
        <dbReference type="ARBA" id="ARBA00023302"/>
    </source>
</evidence>
<evidence type="ECO:0000313" key="15">
    <source>
        <dbReference type="Proteomes" id="UP000281553"/>
    </source>
</evidence>
<dbReference type="PRINTS" id="PR00196">
    <property type="entry name" value="ANNEXIN"/>
</dbReference>
<organism evidence="14 15">
    <name type="scientific">Dibothriocephalus latus</name>
    <name type="common">Fish tapeworm</name>
    <name type="synonym">Diphyllobothrium latum</name>
    <dbReference type="NCBI Taxonomy" id="60516"/>
    <lineage>
        <taxon>Eukaryota</taxon>
        <taxon>Metazoa</taxon>
        <taxon>Spiralia</taxon>
        <taxon>Lophotrochozoa</taxon>
        <taxon>Platyhelminthes</taxon>
        <taxon>Cestoda</taxon>
        <taxon>Eucestoda</taxon>
        <taxon>Diphyllobothriidea</taxon>
        <taxon>Diphyllobothriidae</taxon>
        <taxon>Dibothriocephalus</taxon>
    </lineage>
</organism>
<dbReference type="Proteomes" id="UP000281553">
    <property type="component" value="Unassembled WGS sequence"/>
</dbReference>
<dbReference type="FunFam" id="1.10.220.10:FF:000002">
    <property type="entry name" value="Annexin"/>
    <property type="match status" value="1"/>
</dbReference>
<protein>
    <recommendedName>
        <fullName evidence="13">Annexin</fullName>
    </recommendedName>
</protein>
<gene>
    <name evidence="14" type="ORF">DILT_LOCUS13408</name>
</gene>
<evidence type="ECO:0000256" key="7">
    <source>
        <dbReference type="ARBA" id="ARBA00022737"/>
    </source>
</evidence>
<accession>A0A3P7M0Y0</accession>
<keyword evidence="8" id="KW-0106">Calcium</keyword>
<dbReference type="InterPro" id="IPR037104">
    <property type="entry name" value="Annexin_sf"/>
</dbReference>
<dbReference type="Gene3D" id="1.10.220.10">
    <property type="entry name" value="Annexin"/>
    <property type="match status" value="4"/>
</dbReference>
<evidence type="ECO:0000256" key="11">
    <source>
        <dbReference type="ARBA" id="ARBA00059330"/>
    </source>
</evidence>
<keyword evidence="5" id="KW-0964">Secreted</keyword>
<evidence type="ECO:0000256" key="9">
    <source>
        <dbReference type="ARBA" id="ARBA00023216"/>
    </source>
</evidence>
<evidence type="ECO:0000256" key="6">
    <source>
        <dbReference type="ARBA" id="ARBA00022723"/>
    </source>
</evidence>
<evidence type="ECO:0000256" key="12">
    <source>
        <dbReference type="ARBA" id="ARBA00060393"/>
    </source>
</evidence>
<dbReference type="PROSITE" id="PS51897">
    <property type="entry name" value="ANNEXIN_2"/>
    <property type="match status" value="4"/>
</dbReference>
<proteinExistence type="inferred from homology"/>
<dbReference type="InterPro" id="IPR018502">
    <property type="entry name" value="Annexin_repeat"/>
</dbReference>
<evidence type="ECO:0000256" key="1">
    <source>
        <dbReference type="ARBA" id="ARBA00004340"/>
    </source>
</evidence>
<evidence type="ECO:0000256" key="8">
    <source>
        <dbReference type="ARBA" id="ARBA00022837"/>
    </source>
</evidence>
<sequence length="328" mass="36797">MSNSGTVHSASYFNTHDDAATLERAMKGLGTDEQAIINLLSKRSVKQRQEIAETYKASYGKDLKDRLRSELSGHFRQAVLYSFYDMAHVNARACYKAIKGAGTDEQVLIDVICTSTNEEIHALKEAYNDILYEAKQNALRRNLELDVKNDTSGDFQKVLIALLQGQRTGDVDDAKLREECRALYKGGEAVVGTDEATFTRIFVSRSWKDIVKINDIYKSAIGHDLLTAIDKETSGDYRTALQTIVKTAIDRNKTYAEILYKTMKGLGTRDDNLIRMIIAHSEVDLATIRATFDSTYDKSLAKWITGDTTGDYRKYLLAILGNEVSEPF</sequence>
<evidence type="ECO:0000313" key="14">
    <source>
        <dbReference type="EMBL" id="VDN19390.1"/>
    </source>
</evidence>
<dbReference type="PANTHER" id="PTHR10502">
    <property type="entry name" value="ANNEXIN"/>
    <property type="match status" value="1"/>
</dbReference>
<keyword evidence="7" id="KW-0677">Repeat</keyword>
<dbReference type="GO" id="GO:0005886">
    <property type="term" value="C:plasma membrane"/>
    <property type="evidence" value="ECO:0007669"/>
    <property type="project" value="TreeGrafter"/>
</dbReference>
<comment type="subunit">
    <text evidence="4">Homodimer.</text>
</comment>
<dbReference type="GO" id="GO:0005509">
    <property type="term" value="F:calcium ion binding"/>
    <property type="evidence" value="ECO:0007669"/>
    <property type="project" value="InterPro"/>
</dbReference>
<keyword evidence="10" id="KW-0111">Calcium/phospholipid-binding</keyword>
<dbReference type="GO" id="GO:0005576">
    <property type="term" value="C:extracellular region"/>
    <property type="evidence" value="ECO:0007669"/>
    <property type="project" value="UniProtKB-SubCell"/>
</dbReference>
<keyword evidence="9" id="KW-0041">Annexin</keyword>
<dbReference type="InterPro" id="IPR001464">
    <property type="entry name" value="Annexin"/>
</dbReference>
<dbReference type="EMBL" id="UYRU01070164">
    <property type="protein sequence ID" value="VDN19390.1"/>
    <property type="molecule type" value="Genomic_DNA"/>
</dbReference>
<dbReference type="GO" id="GO:0012506">
    <property type="term" value="C:vesicle membrane"/>
    <property type="evidence" value="ECO:0007669"/>
    <property type="project" value="TreeGrafter"/>
</dbReference>
<dbReference type="OrthoDB" id="37886at2759"/>
<dbReference type="FunFam" id="1.10.220.10:FF:000005">
    <property type="entry name" value="Annexin"/>
    <property type="match status" value="1"/>
</dbReference>
<dbReference type="SMART" id="SM00335">
    <property type="entry name" value="ANX"/>
    <property type="match status" value="4"/>
</dbReference>
<dbReference type="GO" id="GO:0032509">
    <property type="term" value="P:endosome transport via multivesicular body sorting pathway"/>
    <property type="evidence" value="ECO:0007669"/>
    <property type="project" value="TreeGrafter"/>
</dbReference>
<dbReference type="GO" id="GO:0005634">
    <property type="term" value="C:nucleus"/>
    <property type="evidence" value="ECO:0007669"/>
    <property type="project" value="TreeGrafter"/>
</dbReference>
<comment type="similarity">
    <text evidence="3">Belongs to the annexin family.</text>
</comment>
<evidence type="ECO:0000256" key="5">
    <source>
        <dbReference type="ARBA" id="ARBA00022525"/>
    </source>
</evidence>
<evidence type="ECO:0000256" key="13">
    <source>
        <dbReference type="ARBA" id="ARBA00077076"/>
    </source>
</evidence>
<dbReference type="GO" id="GO:0001786">
    <property type="term" value="F:phosphatidylserine binding"/>
    <property type="evidence" value="ECO:0007669"/>
    <property type="project" value="TreeGrafter"/>
</dbReference>
<evidence type="ECO:0000256" key="2">
    <source>
        <dbReference type="ARBA" id="ARBA00004550"/>
    </source>
</evidence>
<keyword evidence="15" id="KW-1185">Reference proteome</keyword>
<dbReference type="PANTHER" id="PTHR10502:SF233">
    <property type="entry name" value="ANNEXIN B9"/>
    <property type="match status" value="1"/>
</dbReference>
<comment type="function">
    <text evidence="11">Involved in reproduction of the worm. Involved in host-parasite interaction. Delivered into the host cell by means of parasite exosomes. Binds to acidic phospholipid membranes in a calcium-dependent manner in vitro. Causes aggregation of liposomes in the presence of calcium, but not in its absence. Likely to promote membrane fusion. May provide structural integrity within the tegument.</text>
</comment>
<comment type="subcellular location">
    <subcellularLocation>
        <location evidence="1">Host cell</location>
    </subcellularLocation>
    <subcellularLocation>
        <location evidence="2">Secreted</location>
        <location evidence="2">Extracellular exosome</location>
    </subcellularLocation>
    <subcellularLocation>
        <location evidence="12">Tegument</location>
    </subcellularLocation>
</comment>
<dbReference type="Pfam" id="PF00191">
    <property type="entry name" value="Annexin"/>
    <property type="match status" value="4"/>
</dbReference>
<reference evidence="14 15" key="1">
    <citation type="submission" date="2018-11" db="EMBL/GenBank/DDBJ databases">
        <authorList>
            <consortium name="Pathogen Informatics"/>
        </authorList>
    </citation>
    <scope>NUCLEOTIDE SEQUENCE [LARGE SCALE GENOMIC DNA]</scope>
</reference>
<name>A0A3P7M0Y0_DIBLA</name>
<dbReference type="AlphaFoldDB" id="A0A3P7M0Y0"/>
<dbReference type="FunFam" id="1.10.220.10:FF:000004">
    <property type="entry name" value="Annexin"/>
    <property type="match status" value="1"/>
</dbReference>
<dbReference type="FunFam" id="1.10.220.10:FF:000001">
    <property type="entry name" value="Annexin"/>
    <property type="match status" value="1"/>
</dbReference>